<dbReference type="HOGENOM" id="CLU_079430_2_2_7"/>
<dbReference type="OrthoDB" id="9788127at2"/>
<dbReference type="RefSeq" id="WP_015089420.1">
    <property type="nucleotide sequence ID" value="NC_019567.1"/>
</dbReference>
<dbReference type="SUPFAM" id="SSF89095">
    <property type="entry name" value="GatB/YqeY motif"/>
    <property type="match status" value="1"/>
</dbReference>
<dbReference type="InterPro" id="IPR003789">
    <property type="entry name" value="Asn/Gln_tRNA_amidoTrase-B-like"/>
</dbReference>
<name>K7Z6W1_BDEBC</name>
<dbReference type="EMBL" id="CP002930">
    <property type="protein sequence ID" value="AFX99933.1"/>
    <property type="molecule type" value="Genomic_DNA"/>
</dbReference>
<proteinExistence type="predicted"/>
<dbReference type="AlphaFoldDB" id="K7Z6W1"/>
<protein>
    <recommendedName>
        <fullName evidence="3">Glutamyl-tRNA amidotransferase</fullName>
    </recommendedName>
</protein>
<dbReference type="Pfam" id="PF09424">
    <property type="entry name" value="YqeY"/>
    <property type="match status" value="1"/>
</dbReference>
<dbReference type="InterPro" id="IPR019004">
    <property type="entry name" value="YqeY/Aim41"/>
</dbReference>
<dbReference type="Gene3D" id="1.10.1510.10">
    <property type="entry name" value="Uncharacterised protein YqeY/AIM41 PF09424, N-terminal domain"/>
    <property type="match status" value="1"/>
</dbReference>
<dbReference type="KEGG" id="bbat:Bdt_0224"/>
<dbReference type="PATRIC" id="fig|1069642.3.peg.219"/>
<sequence length="148" mass="16163">MEIRDKISADVKAAMIAKESAKLGALRMLQAAIKNREIDMRPEPITADEVMNVVKKLVKQRKESIEQFQTAGRTDLVDQETAELKVLEVYLPAQMGRDQIEALVTEVIAALGAKTVKDMGPVMKEVIAKSGGAADNKVVSEVIKSKLS</sequence>
<accession>K7Z6W1</accession>
<evidence type="ECO:0008006" key="3">
    <source>
        <dbReference type="Google" id="ProtNLM"/>
    </source>
</evidence>
<dbReference type="GO" id="GO:0016884">
    <property type="term" value="F:carbon-nitrogen ligase activity, with glutamine as amido-N-donor"/>
    <property type="evidence" value="ECO:0007669"/>
    <property type="project" value="InterPro"/>
</dbReference>
<dbReference type="InterPro" id="IPR023168">
    <property type="entry name" value="GatB_Yqey_C_2"/>
</dbReference>
<dbReference type="Gene3D" id="1.10.10.410">
    <property type="match status" value="1"/>
</dbReference>
<gene>
    <name evidence="1" type="ORF">Bdt_0224</name>
</gene>
<evidence type="ECO:0000313" key="2">
    <source>
        <dbReference type="Proteomes" id="UP000010074"/>
    </source>
</evidence>
<dbReference type="PANTHER" id="PTHR28055:SF1">
    <property type="entry name" value="ALTERED INHERITANCE OF MITOCHONDRIA PROTEIN 41, MITOCHONDRIAL"/>
    <property type="match status" value="1"/>
</dbReference>
<reference evidence="1 2" key="1">
    <citation type="journal article" date="2012" name="BMC Genomics">
        <title>Genome analysis of a simultaneously predatory and prey-independent, novel Bdellovibrio bacteriovorus from the River Tiber, supports in silico predictions of both ancient and recent lateral gene transfer from diverse bacteria.</title>
        <authorList>
            <person name="Hobley L."/>
            <person name="Lerner T.R."/>
            <person name="Williams L.E."/>
            <person name="Lambert C."/>
            <person name="Till R."/>
            <person name="Milner D.S."/>
            <person name="Basford S.M."/>
            <person name="Capeness M.J."/>
            <person name="Fenton A.K."/>
            <person name="Atterbury R.J."/>
            <person name="Harris M.A."/>
            <person name="Sockett R.E."/>
        </authorList>
    </citation>
    <scope>NUCLEOTIDE SEQUENCE [LARGE SCALE GENOMIC DNA]</scope>
    <source>
        <strain evidence="1 2">Tiberius</strain>
    </source>
</reference>
<dbReference type="PANTHER" id="PTHR28055">
    <property type="entry name" value="ALTERED INHERITANCE OF MITOCHONDRIA PROTEIN 41, MITOCHONDRIAL"/>
    <property type="match status" value="1"/>
</dbReference>
<dbReference type="Proteomes" id="UP000010074">
    <property type="component" value="Chromosome"/>
</dbReference>
<dbReference type="InterPro" id="IPR042184">
    <property type="entry name" value="YqeY/Aim41_N"/>
</dbReference>
<organism evidence="1 2">
    <name type="scientific">Bdellovibrio bacteriovorus str. Tiberius</name>
    <dbReference type="NCBI Taxonomy" id="1069642"/>
    <lineage>
        <taxon>Bacteria</taxon>
        <taxon>Pseudomonadati</taxon>
        <taxon>Bdellovibrionota</taxon>
        <taxon>Bdellovibrionia</taxon>
        <taxon>Bdellovibrionales</taxon>
        <taxon>Pseudobdellovibrionaceae</taxon>
        <taxon>Bdellovibrio</taxon>
    </lineage>
</organism>
<evidence type="ECO:0000313" key="1">
    <source>
        <dbReference type="EMBL" id="AFX99933.1"/>
    </source>
</evidence>
<dbReference type="STRING" id="1069642.Bdt_0224"/>